<protein>
    <submittedName>
        <fullName evidence="1">Uncharacterized protein</fullName>
    </submittedName>
</protein>
<name>A0A7W8JG77_9BACL</name>
<gene>
    <name evidence="1" type="ORF">HNR43_000990</name>
</gene>
<dbReference type="Proteomes" id="UP000583699">
    <property type="component" value="Unassembled WGS sequence"/>
</dbReference>
<proteinExistence type="predicted"/>
<dbReference type="EMBL" id="JACHEQ010000003">
    <property type="protein sequence ID" value="MBB5355031.1"/>
    <property type="molecule type" value="Genomic_DNA"/>
</dbReference>
<dbReference type="AlphaFoldDB" id="A0A7W8JG77"/>
<evidence type="ECO:0000313" key="1">
    <source>
        <dbReference type="EMBL" id="MBB5355031.1"/>
    </source>
</evidence>
<evidence type="ECO:0000313" key="2">
    <source>
        <dbReference type="Proteomes" id="UP000583699"/>
    </source>
</evidence>
<comment type="caution">
    <text evidence="1">The sequence shown here is derived from an EMBL/GenBank/DDBJ whole genome shotgun (WGS) entry which is preliminary data.</text>
</comment>
<reference evidence="1 2" key="1">
    <citation type="submission" date="2020-08" db="EMBL/GenBank/DDBJ databases">
        <title>Genomic Encyclopedia of Type Strains, Phase IV (KMG-IV): sequencing the most valuable type-strain genomes for metagenomic binning, comparative biology and taxonomic classification.</title>
        <authorList>
            <person name="Goeker M."/>
        </authorList>
    </citation>
    <scope>NUCLEOTIDE SEQUENCE [LARGE SCALE GENOMIC DNA]</scope>
    <source>
        <strain evidence="1 2">DSM 19169</strain>
    </source>
</reference>
<sequence>MNKMIIANNYKEIKDYFDFTDSIITDMKWNNPLDLSITIDYYWDTQENREKNRILALHFKDCLAVEYKIKKEILEMSRDDIHFDSLFTIIRFENVEANSSGFHHFHIYTFDYKEPLLKIICKQVQLEEV</sequence>
<keyword evidence="2" id="KW-1185">Reference proteome</keyword>
<accession>A0A7W8JG77</accession>
<organism evidence="1 2">
    <name type="scientific">Anoxybacillus mongoliensis</name>
    <dbReference type="NCBI Taxonomy" id="452565"/>
    <lineage>
        <taxon>Bacteria</taxon>
        <taxon>Bacillati</taxon>
        <taxon>Bacillota</taxon>
        <taxon>Bacilli</taxon>
        <taxon>Bacillales</taxon>
        <taxon>Anoxybacillaceae</taxon>
        <taxon>Anoxybacillus</taxon>
    </lineage>
</organism>